<dbReference type="InterPro" id="IPR011663">
    <property type="entry name" value="UTRA"/>
</dbReference>
<dbReference type="InterPro" id="IPR000524">
    <property type="entry name" value="Tscrpt_reg_HTH_GntR"/>
</dbReference>
<dbReference type="EMBL" id="JAVDWN010000020">
    <property type="protein sequence ID" value="MDR7165889.1"/>
    <property type="molecule type" value="Genomic_DNA"/>
</dbReference>
<organism evidence="5 6">
    <name type="scientific">Pseudarthrobacter oxydans</name>
    <name type="common">Arthrobacter oxydans</name>
    <dbReference type="NCBI Taxonomy" id="1671"/>
    <lineage>
        <taxon>Bacteria</taxon>
        <taxon>Bacillati</taxon>
        <taxon>Actinomycetota</taxon>
        <taxon>Actinomycetes</taxon>
        <taxon>Micrococcales</taxon>
        <taxon>Micrococcaceae</taxon>
        <taxon>Pseudarthrobacter</taxon>
    </lineage>
</organism>
<dbReference type="GO" id="GO:0003677">
    <property type="term" value="F:DNA binding"/>
    <property type="evidence" value="ECO:0007669"/>
    <property type="project" value="UniProtKB-KW"/>
</dbReference>
<evidence type="ECO:0000313" key="5">
    <source>
        <dbReference type="EMBL" id="MDR7165889.1"/>
    </source>
</evidence>
<name>A0AAW8NH38_PSEOX</name>
<evidence type="ECO:0000313" key="6">
    <source>
        <dbReference type="Proteomes" id="UP001262032"/>
    </source>
</evidence>
<dbReference type="SUPFAM" id="SSF64288">
    <property type="entry name" value="Chorismate lyase-like"/>
    <property type="match status" value="1"/>
</dbReference>
<dbReference type="SMART" id="SM00345">
    <property type="entry name" value="HTH_GNTR"/>
    <property type="match status" value="1"/>
</dbReference>
<evidence type="ECO:0000256" key="3">
    <source>
        <dbReference type="ARBA" id="ARBA00023163"/>
    </source>
</evidence>
<evidence type="ECO:0000259" key="4">
    <source>
        <dbReference type="PROSITE" id="PS50949"/>
    </source>
</evidence>
<gene>
    <name evidence="5" type="ORF">J2X12_003943</name>
</gene>
<reference evidence="5" key="1">
    <citation type="submission" date="2023-07" db="EMBL/GenBank/DDBJ databases">
        <title>Sorghum-associated microbial communities from plants grown in Nebraska, USA.</title>
        <authorList>
            <person name="Schachtman D."/>
        </authorList>
    </citation>
    <scope>NUCLEOTIDE SEQUENCE</scope>
    <source>
        <strain evidence="5">BE261</strain>
    </source>
</reference>
<keyword evidence="3" id="KW-0804">Transcription</keyword>
<dbReference type="Pfam" id="PF00392">
    <property type="entry name" value="GntR"/>
    <property type="match status" value="1"/>
</dbReference>
<dbReference type="Pfam" id="PF07702">
    <property type="entry name" value="UTRA"/>
    <property type="match status" value="1"/>
</dbReference>
<proteinExistence type="predicted"/>
<dbReference type="InterPro" id="IPR028978">
    <property type="entry name" value="Chorismate_lyase_/UTRA_dom_sf"/>
</dbReference>
<dbReference type="Proteomes" id="UP001262032">
    <property type="component" value="Unassembled WGS sequence"/>
</dbReference>
<dbReference type="SMART" id="SM00866">
    <property type="entry name" value="UTRA"/>
    <property type="match status" value="1"/>
</dbReference>
<evidence type="ECO:0000256" key="2">
    <source>
        <dbReference type="ARBA" id="ARBA00023125"/>
    </source>
</evidence>
<dbReference type="InterPro" id="IPR036390">
    <property type="entry name" value="WH_DNA-bd_sf"/>
</dbReference>
<dbReference type="GO" id="GO:0003700">
    <property type="term" value="F:DNA-binding transcription factor activity"/>
    <property type="evidence" value="ECO:0007669"/>
    <property type="project" value="InterPro"/>
</dbReference>
<dbReference type="PANTHER" id="PTHR44846:SF1">
    <property type="entry name" value="MANNOSYL-D-GLYCERATE TRANSPORT_METABOLISM SYSTEM REPRESSOR MNGR-RELATED"/>
    <property type="match status" value="1"/>
</dbReference>
<evidence type="ECO:0000256" key="1">
    <source>
        <dbReference type="ARBA" id="ARBA00023015"/>
    </source>
</evidence>
<protein>
    <submittedName>
        <fullName evidence="5">GntR family transcriptional regulator</fullName>
    </submittedName>
</protein>
<dbReference type="Gene3D" id="1.10.10.10">
    <property type="entry name" value="Winged helix-like DNA-binding domain superfamily/Winged helix DNA-binding domain"/>
    <property type="match status" value="1"/>
</dbReference>
<keyword evidence="2" id="KW-0238">DNA-binding</keyword>
<dbReference type="PRINTS" id="PR00035">
    <property type="entry name" value="HTHGNTR"/>
</dbReference>
<dbReference type="GO" id="GO:0045892">
    <property type="term" value="P:negative regulation of DNA-templated transcription"/>
    <property type="evidence" value="ECO:0007669"/>
    <property type="project" value="TreeGrafter"/>
</dbReference>
<sequence length="235" mass="25404">MWKTVSADLLQEVLAGEFADGFPGELELAQRYGVSRGTIRAALKPLRDAGHITAHPGRKPTVVAGRSTAYGPIYSVLASIRESGMKHASVVLEQHLVTNPEAAAKLSLPPEAELFHLSRIRLADDEPIGLDQVWLPAATAGKLLEADFRDASLYGELDRRCGVVLDGGTEQLTAVLASPAQALLLRCAEGSPLLLIERTGCHRARDLEFRRSYVLGDRVTMATAFGCKANPPRRD</sequence>
<dbReference type="AlphaFoldDB" id="A0AAW8NH38"/>
<dbReference type="SUPFAM" id="SSF46785">
    <property type="entry name" value="Winged helix' DNA-binding domain"/>
    <property type="match status" value="1"/>
</dbReference>
<dbReference type="InterPro" id="IPR036388">
    <property type="entry name" value="WH-like_DNA-bd_sf"/>
</dbReference>
<feature type="domain" description="HTH gntR-type" evidence="4">
    <location>
        <begin position="1"/>
        <end position="66"/>
    </location>
</feature>
<keyword evidence="1" id="KW-0805">Transcription regulation</keyword>
<dbReference type="PROSITE" id="PS50949">
    <property type="entry name" value="HTH_GNTR"/>
    <property type="match status" value="1"/>
</dbReference>
<accession>A0AAW8NH38</accession>
<dbReference type="InterPro" id="IPR050679">
    <property type="entry name" value="Bact_HTH_transcr_reg"/>
</dbReference>
<dbReference type="RefSeq" id="WP_139031120.1">
    <property type="nucleotide sequence ID" value="NZ_JAVDWN010000020.1"/>
</dbReference>
<comment type="caution">
    <text evidence="5">The sequence shown here is derived from an EMBL/GenBank/DDBJ whole genome shotgun (WGS) entry which is preliminary data.</text>
</comment>
<dbReference type="PANTHER" id="PTHR44846">
    <property type="entry name" value="MANNOSYL-D-GLYCERATE TRANSPORT/METABOLISM SYSTEM REPRESSOR MNGR-RELATED"/>
    <property type="match status" value="1"/>
</dbReference>
<dbReference type="Gene3D" id="3.40.1410.10">
    <property type="entry name" value="Chorismate lyase-like"/>
    <property type="match status" value="1"/>
</dbReference>